<dbReference type="GO" id="GO:0042284">
    <property type="term" value="F:sphingolipid delta-4 desaturase activity"/>
    <property type="evidence" value="ECO:0007669"/>
    <property type="project" value="TreeGrafter"/>
</dbReference>
<dbReference type="PANTHER" id="PTHR12879">
    <property type="entry name" value="SPHINGOLIPID DELTA 4 DESATURASE/C-4 HYDROXYLASE PROTEIN DES2"/>
    <property type="match status" value="1"/>
</dbReference>
<dbReference type="AlphaFoldDB" id="A0A8J2SP37"/>
<keyword evidence="1" id="KW-0732">Signal</keyword>
<dbReference type="OrthoDB" id="200948at2759"/>
<evidence type="ECO:0000256" key="1">
    <source>
        <dbReference type="SAM" id="SignalP"/>
    </source>
</evidence>
<organism evidence="3 4">
    <name type="scientific">Pelagomonas calceolata</name>
    <dbReference type="NCBI Taxonomy" id="35677"/>
    <lineage>
        <taxon>Eukaryota</taxon>
        <taxon>Sar</taxon>
        <taxon>Stramenopiles</taxon>
        <taxon>Ochrophyta</taxon>
        <taxon>Pelagophyceae</taxon>
        <taxon>Pelagomonadales</taxon>
        <taxon>Pelagomonadaceae</taxon>
        <taxon>Pelagomonas</taxon>
    </lineage>
</organism>
<gene>
    <name evidence="3" type="ORF">PECAL_3P06720</name>
</gene>
<dbReference type="GO" id="GO:0046513">
    <property type="term" value="P:ceramide biosynthetic process"/>
    <property type="evidence" value="ECO:0007669"/>
    <property type="project" value="TreeGrafter"/>
</dbReference>
<dbReference type="GO" id="GO:0016020">
    <property type="term" value="C:membrane"/>
    <property type="evidence" value="ECO:0007669"/>
    <property type="project" value="GOC"/>
</dbReference>
<accession>A0A8J2SP37</accession>
<feature type="domain" description="Fatty acid desaturase" evidence="2">
    <location>
        <begin position="289"/>
        <end position="411"/>
    </location>
</feature>
<dbReference type="InterPro" id="IPR005804">
    <property type="entry name" value="FA_desaturase_dom"/>
</dbReference>
<dbReference type="PANTHER" id="PTHR12879:SF8">
    <property type="entry name" value="SPHINGOLIPID DELTA(4)-DESATURASE DES1"/>
    <property type="match status" value="1"/>
</dbReference>
<sequence length="431" mass="47479">MVSRLLFILALLHAKTDAVLEIARPRQPQPKAIRIAPPDRPTTDSRGGAVAAWHAERKNAITKKLGAEVIAKLEAPTPGRTLGCLVAADALLIGLATYTPHLDGLWWLGFASTLGAYCSLAQFALLHDVVHGGADDLSQPIGERRERREQILKCGSQPSVFGYWLYLALGHLNHHAATGDYSAKELFASDQLAFEDGDLFFASHRQESTNGAADDGGGIIGDMTISISRFAYRYLWRFDQDDDIGLSRNALAYAWSMAFERFALCCNDKYVALSGSNAFFFPNKPQAFHDLCADYARFSALCQLAVFALSGFDGRSLLFLLVAETIWQVPPLPTAALFVSNHGVDDEGYGVGGAAPDRPTHSVYGGPWFDVLCVAANYHCEHHDFPKVPLWNLPELKRRAGAEFYPASPPWYDVLRGAFSSKITYPRWERV</sequence>
<protein>
    <recommendedName>
        <fullName evidence="2">Fatty acid desaturase domain-containing protein</fullName>
    </recommendedName>
</protein>
<evidence type="ECO:0000259" key="2">
    <source>
        <dbReference type="Pfam" id="PF00487"/>
    </source>
</evidence>
<reference evidence="3" key="1">
    <citation type="submission" date="2021-11" db="EMBL/GenBank/DDBJ databases">
        <authorList>
            <consortium name="Genoscope - CEA"/>
            <person name="William W."/>
        </authorList>
    </citation>
    <scope>NUCLEOTIDE SEQUENCE</scope>
</reference>
<feature type="chain" id="PRO_5035195833" description="Fatty acid desaturase domain-containing protein" evidence="1">
    <location>
        <begin position="19"/>
        <end position="431"/>
    </location>
</feature>
<keyword evidence="4" id="KW-1185">Reference proteome</keyword>
<dbReference type="Pfam" id="PF00487">
    <property type="entry name" value="FA_desaturase"/>
    <property type="match status" value="1"/>
</dbReference>
<dbReference type="Proteomes" id="UP000789595">
    <property type="component" value="Unassembled WGS sequence"/>
</dbReference>
<dbReference type="EMBL" id="CAKKNE010000003">
    <property type="protein sequence ID" value="CAH0370767.1"/>
    <property type="molecule type" value="Genomic_DNA"/>
</dbReference>
<comment type="caution">
    <text evidence="3">The sequence shown here is derived from an EMBL/GenBank/DDBJ whole genome shotgun (WGS) entry which is preliminary data.</text>
</comment>
<evidence type="ECO:0000313" key="3">
    <source>
        <dbReference type="EMBL" id="CAH0370767.1"/>
    </source>
</evidence>
<evidence type="ECO:0000313" key="4">
    <source>
        <dbReference type="Proteomes" id="UP000789595"/>
    </source>
</evidence>
<feature type="signal peptide" evidence="1">
    <location>
        <begin position="1"/>
        <end position="18"/>
    </location>
</feature>
<name>A0A8J2SP37_9STRA</name>
<proteinExistence type="predicted"/>